<dbReference type="Proteomes" id="UP001283361">
    <property type="component" value="Unassembled WGS sequence"/>
</dbReference>
<evidence type="ECO:0000256" key="1">
    <source>
        <dbReference type="SAM" id="MobiDB-lite"/>
    </source>
</evidence>
<sequence>MHAAPKNLRKILTPARSLCTRSSIEVTTSKTSVTAMSDRNFPSPPVKKPGEASESCAVQIEDIGQHVQCPDRGYRSTLNTVCALRVEQPNPLDRALYCSTSSSGNFRMQTGQVENLATNCKKRAPPLAASFI</sequence>
<protein>
    <submittedName>
        <fullName evidence="2">Uncharacterized protein</fullName>
    </submittedName>
</protein>
<evidence type="ECO:0000313" key="3">
    <source>
        <dbReference type="Proteomes" id="UP001283361"/>
    </source>
</evidence>
<name>A0AAE1A2X4_9GAST</name>
<keyword evidence="3" id="KW-1185">Reference proteome</keyword>
<proteinExistence type="predicted"/>
<comment type="caution">
    <text evidence="2">The sequence shown here is derived from an EMBL/GenBank/DDBJ whole genome shotgun (WGS) entry which is preliminary data.</text>
</comment>
<reference evidence="2" key="1">
    <citation type="journal article" date="2023" name="G3 (Bethesda)">
        <title>A reference genome for the long-term kleptoplast-retaining sea slug Elysia crispata morphotype clarki.</title>
        <authorList>
            <person name="Eastman K.E."/>
            <person name="Pendleton A.L."/>
            <person name="Shaikh M.A."/>
            <person name="Suttiyut T."/>
            <person name="Ogas R."/>
            <person name="Tomko P."/>
            <person name="Gavelis G."/>
            <person name="Widhalm J.R."/>
            <person name="Wisecaver J.H."/>
        </authorList>
    </citation>
    <scope>NUCLEOTIDE SEQUENCE</scope>
    <source>
        <strain evidence="2">ECLA1</strain>
    </source>
</reference>
<dbReference type="EMBL" id="JAWDGP010002754">
    <property type="protein sequence ID" value="KAK3780200.1"/>
    <property type="molecule type" value="Genomic_DNA"/>
</dbReference>
<accession>A0AAE1A2X4</accession>
<evidence type="ECO:0000313" key="2">
    <source>
        <dbReference type="EMBL" id="KAK3780200.1"/>
    </source>
</evidence>
<dbReference type="AlphaFoldDB" id="A0AAE1A2X4"/>
<feature type="region of interest" description="Disordered" evidence="1">
    <location>
        <begin position="29"/>
        <end position="52"/>
    </location>
</feature>
<gene>
    <name evidence="2" type="ORF">RRG08_010594</name>
</gene>
<organism evidence="2 3">
    <name type="scientific">Elysia crispata</name>
    <name type="common">lettuce slug</name>
    <dbReference type="NCBI Taxonomy" id="231223"/>
    <lineage>
        <taxon>Eukaryota</taxon>
        <taxon>Metazoa</taxon>
        <taxon>Spiralia</taxon>
        <taxon>Lophotrochozoa</taxon>
        <taxon>Mollusca</taxon>
        <taxon>Gastropoda</taxon>
        <taxon>Heterobranchia</taxon>
        <taxon>Euthyneura</taxon>
        <taxon>Panpulmonata</taxon>
        <taxon>Sacoglossa</taxon>
        <taxon>Placobranchoidea</taxon>
        <taxon>Plakobranchidae</taxon>
        <taxon>Elysia</taxon>
    </lineage>
</organism>